<name>A0A919Y2K0_9BACL</name>
<evidence type="ECO:0000313" key="2">
    <source>
        <dbReference type="Proteomes" id="UP000678895"/>
    </source>
</evidence>
<dbReference type="InterPro" id="IPR022121">
    <property type="entry name" value="Peptidase_M73_camelysin"/>
</dbReference>
<dbReference type="EMBL" id="BORS01000011">
    <property type="protein sequence ID" value="GIO43457.1"/>
    <property type="molecule type" value="Genomic_DNA"/>
</dbReference>
<dbReference type="Proteomes" id="UP000678895">
    <property type="component" value="Unassembled WGS sequence"/>
</dbReference>
<protein>
    <submittedName>
        <fullName evidence="1">Cell division protein FtsN</fullName>
    </submittedName>
</protein>
<dbReference type="NCBIfam" id="TIGR04088">
    <property type="entry name" value="cognate_SipW"/>
    <property type="match status" value="1"/>
</dbReference>
<dbReference type="GO" id="GO:0051301">
    <property type="term" value="P:cell division"/>
    <property type="evidence" value="ECO:0007669"/>
    <property type="project" value="UniProtKB-KW"/>
</dbReference>
<accession>A0A919Y2K0</accession>
<dbReference type="AlphaFoldDB" id="A0A919Y2K0"/>
<organism evidence="1 2">
    <name type="scientific">Paenibacillus apis</name>
    <dbReference type="NCBI Taxonomy" id="1792174"/>
    <lineage>
        <taxon>Bacteria</taxon>
        <taxon>Bacillati</taxon>
        <taxon>Bacillota</taxon>
        <taxon>Bacilli</taxon>
        <taxon>Bacillales</taxon>
        <taxon>Paenibacillaceae</taxon>
        <taxon>Paenibacillus</taxon>
    </lineage>
</organism>
<proteinExistence type="predicted"/>
<dbReference type="InterPro" id="IPR023833">
    <property type="entry name" value="Signal_pept_SipW-depend-type"/>
</dbReference>
<sequence length="198" mass="21204">MGIKKTLGFGVAAAALGLSLIGGGTFAYFSDSVQTTGTFAAGTLDLDASPTAIIDVSNLKPGDGATRTFKLLNKGTLDISKVKLVTTYDVVNQSGAPANTDDFGKHILVKFLTNVDKTDEVIYQTTLYDLQQKTPDAVENSFYLPFVDERAGLKAGDSDNLIVRFEFVDNGEDQNQFQGDALSLKWTFNAVQGNGSEK</sequence>
<dbReference type="RefSeq" id="WP_301628602.1">
    <property type="nucleotide sequence ID" value="NZ_BORS01000011.1"/>
</dbReference>
<keyword evidence="1" id="KW-0131">Cell cycle</keyword>
<keyword evidence="2" id="KW-1185">Reference proteome</keyword>
<evidence type="ECO:0000313" key="1">
    <source>
        <dbReference type="EMBL" id="GIO43457.1"/>
    </source>
</evidence>
<reference evidence="1" key="1">
    <citation type="submission" date="2021-03" db="EMBL/GenBank/DDBJ databases">
        <title>Antimicrobial resistance genes in bacteria isolated from Japanese honey, and their potential for conferring macrolide and lincosamide resistance in the American foulbrood pathogen Paenibacillus larvae.</title>
        <authorList>
            <person name="Okamoto M."/>
            <person name="Kumagai M."/>
            <person name="Kanamori H."/>
            <person name="Takamatsu D."/>
        </authorList>
    </citation>
    <scope>NUCLEOTIDE SEQUENCE</scope>
    <source>
        <strain evidence="1">J41TS4</strain>
    </source>
</reference>
<gene>
    <name evidence="1" type="primary">calY</name>
    <name evidence="1" type="ORF">J41TS4_32150</name>
</gene>
<dbReference type="Pfam" id="PF12389">
    <property type="entry name" value="Peptidase_M73"/>
    <property type="match status" value="1"/>
</dbReference>
<comment type="caution">
    <text evidence="1">The sequence shown here is derived from an EMBL/GenBank/DDBJ whole genome shotgun (WGS) entry which is preliminary data.</text>
</comment>
<keyword evidence="1" id="KW-0132">Cell division</keyword>